<evidence type="ECO:0000313" key="11">
    <source>
        <dbReference type="EMBL" id="KAJ3591519.1"/>
    </source>
</evidence>
<dbReference type="InterPro" id="IPR020479">
    <property type="entry name" value="HD_metazoa"/>
</dbReference>
<evidence type="ECO:0000256" key="2">
    <source>
        <dbReference type="ARBA" id="ARBA00023015"/>
    </source>
</evidence>
<dbReference type="EMBL" id="JANIIK010000113">
    <property type="protein sequence ID" value="KAJ3591519.1"/>
    <property type="molecule type" value="Genomic_DNA"/>
</dbReference>
<keyword evidence="5" id="KW-0804">Transcription</keyword>
<feature type="region of interest" description="Disordered" evidence="9">
    <location>
        <begin position="219"/>
        <end position="296"/>
    </location>
</feature>
<dbReference type="Pfam" id="PF24507">
    <property type="entry name" value="Ig_CFAP65_4th"/>
    <property type="match status" value="1"/>
</dbReference>
<feature type="compositionally biased region" description="Low complexity" evidence="9">
    <location>
        <begin position="226"/>
        <end position="241"/>
    </location>
</feature>
<evidence type="ECO:0000256" key="5">
    <source>
        <dbReference type="ARBA" id="ARBA00023163"/>
    </source>
</evidence>
<feature type="DNA-binding region" description="Homeobox" evidence="7">
    <location>
        <begin position="162"/>
        <end position="221"/>
    </location>
</feature>
<feature type="region of interest" description="Disordered" evidence="9">
    <location>
        <begin position="20"/>
        <end position="72"/>
    </location>
</feature>
<evidence type="ECO:0000256" key="3">
    <source>
        <dbReference type="ARBA" id="ARBA00023125"/>
    </source>
</evidence>
<evidence type="ECO:0000313" key="12">
    <source>
        <dbReference type="Proteomes" id="UP001148018"/>
    </source>
</evidence>
<keyword evidence="12" id="KW-1185">Reference proteome</keyword>
<keyword evidence="2" id="KW-0805">Transcription regulation</keyword>
<reference evidence="11" key="1">
    <citation type="submission" date="2022-07" db="EMBL/GenBank/DDBJ databases">
        <title>Chromosome-level genome of Muraenolepis orangiensis.</title>
        <authorList>
            <person name="Kim J."/>
        </authorList>
    </citation>
    <scope>NUCLEOTIDE SEQUENCE</scope>
    <source>
        <strain evidence="11">KU_S4_2022</strain>
        <tissue evidence="11">Muscle</tissue>
    </source>
</reference>
<dbReference type="OrthoDB" id="415597at2759"/>
<keyword evidence="4 7" id="KW-0371">Homeobox</keyword>
<dbReference type="PROSITE" id="PS00027">
    <property type="entry name" value="HOMEOBOX_1"/>
    <property type="match status" value="1"/>
</dbReference>
<dbReference type="PANTHER" id="PTHR46127">
    <property type="entry name" value="CILIA- AND FLAGELLA-ASSOCIATED PROTEIN 65"/>
    <property type="match status" value="1"/>
</dbReference>
<dbReference type="GO" id="GO:0007288">
    <property type="term" value="P:sperm axoneme assembly"/>
    <property type="evidence" value="ECO:0007669"/>
    <property type="project" value="TreeGrafter"/>
</dbReference>
<evidence type="ECO:0000259" key="10">
    <source>
        <dbReference type="PROSITE" id="PS50071"/>
    </source>
</evidence>
<dbReference type="InterPro" id="IPR057467">
    <property type="entry name" value="Ig_CFAP65_8th"/>
</dbReference>
<dbReference type="SUPFAM" id="SSF49354">
    <property type="entry name" value="PapD-like"/>
    <property type="match status" value="1"/>
</dbReference>
<feature type="non-terminal residue" evidence="11">
    <location>
        <position position="1685"/>
    </location>
</feature>
<dbReference type="InterPro" id="IPR001356">
    <property type="entry name" value="HD"/>
</dbReference>
<comment type="caution">
    <text evidence="11">The sequence shown here is derived from an EMBL/GenBank/DDBJ whole genome shotgun (WGS) entry which is preliminary data.</text>
</comment>
<dbReference type="SMART" id="SM00389">
    <property type="entry name" value="HOX"/>
    <property type="match status" value="1"/>
</dbReference>
<dbReference type="GO" id="GO:0003677">
    <property type="term" value="F:DNA binding"/>
    <property type="evidence" value="ECO:0007669"/>
    <property type="project" value="UniProtKB-UniRule"/>
</dbReference>
<protein>
    <recommendedName>
        <fullName evidence="10">Homeobox domain-containing protein</fullName>
    </recommendedName>
</protein>
<organism evidence="11 12">
    <name type="scientific">Muraenolepis orangiensis</name>
    <name type="common">Patagonian moray cod</name>
    <dbReference type="NCBI Taxonomy" id="630683"/>
    <lineage>
        <taxon>Eukaryota</taxon>
        <taxon>Metazoa</taxon>
        <taxon>Chordata</taxon>
        <taxon>Craniata</taxon>
        <taxon>Vertebrata</taxon>
        <taxon>Euteleostomi</taxon>
        <taxon>Actinopterygii</taxon>
        <taxon>Neopterygii</taxon>
        <taxon>Teleostei</taxon>
        <taxon>Neoteleostei</taxon>
        <taxon>Acanthomorphata</taxon>
        <taxon>Zeiogadaria</taxon>
        <taxon>Gadariae</taxon>
        <taxon>Gadiformes</taxon>
        <taxon>Muraenolepidoidei</taxon>
        <taxon>Muraenolepididae</taxon>
        <taxon>Muraenolepis</taxon>
    </lineage>
</organism>
<sequence length="1685" mass="185769">MKTSIEKSYNFRIDALLAHRTDRDDASSLSGSYGRSPGDSSPVSGSGSGSETPSPRRVPPTHRTHTPAGLLSQSPLLNYVQSGLAAMPPQSMVPGLYPGSMYHLQHPAFLYPGFSHLVPPYPEPFKGSGLSASPQLESWFRAGMLPRLGDYAVSSAGLLGKCRRPRTAFSSQQLVELENQFKINKYLSRPKRFEVSTSLMLTETQVKIWFQNRRMKWKRGRKAKDQQAASASTQQAGEESSGAGKLSATPREVMMTQVPNPLKPSSGWSANGNKDGVGSPSSQHPGGPQRPRDLRRRTANYRSVFLGVETSPELLWEDWELGKDFIKTLVLKNVHSKLQTLRLRPPVSKYFTVSLTKKIVLSPGICYRLPITFSPHEMREYEDSVGFLGREGSFEVSLGAKPPCHALLAPSSVLLPLCALQHSTQTTLRLRSSSKLSTWFQWECPPPFQMSPDQGLLEPSQECTITVVFQPHEVLVYQREACCRFGDAGEDLLGRCTVLLEGPAEYPSLQLRCTEGEAEPVAASEMLFGSVAIGCHRKKHFTIFNPSPVTASFSISPLRGGRPQLESEFICDVHSGAVSPGACLKATATYTPVAVDTVAVDYLTLVCPGALSKTQLKLTGNCIGPSVTLSCSVLDFGLVEEGGEVVREVELMNKSPSEAVYQWDLDGCGHSVFSIQPAEGSVRPHSQVTLRVVYWPRSPLMHHRRLACLILHRDPVFLDVIGTCHSALQQPPVLQPKHLSLYRIHQHRGLTQYPPDQLSAMLQSRRLRLDHQGALCLLEESVRITNRTKGKVSLVWTTTPDSPFVVAPVSCDMGELKSTAFSVTYDPKELNTLHGAQLECFAIYKALLEPAQGEQRLLFPSWCVTVRVIGHSFQLGREPFVPHCSLQQPTVVFPALSLLSYRTVLLQNSGDRPLSFNLHPNQASPLARSVCVVPGCGLVLPGHHQILHLRTSPSQDSPQQGFSLALQLNGAKYTQEMRVVSWVDQPCVAMEAKGLLRLQPTAVGSGSQLTHCIRNPSCVPLGFQWRISAEDRKVITVEPESGQLQPNDSMVQTWSFSPLEETTYHMTPSIFFWSIQTPGCETSLGLVVTAMGCQGSLQVMELGEVLVGGIRTVEVPLVNSSLCPLSVGLTVQQTLLDQELTSNPGPEPPALVLESSSRTVAPCSREMLTCTVTPHRRVHYQWTISYQPLSTTGCALGAPGVLCELRGEGVFPTLQVIDARCCGSGGGLSKWQLWSLFSLDSLNSHLLSRPSPRELTYKKPTRHSLHRCPSIFTTAVLDFNFSSAPVASEPSTVLLLLSNTGAILAEWALLFPDDQRLEVDHWAESGELRSTELHQMKVQDNRLFSISPRSGTLPPGQQRALSFTYRHDFAGAHRLPVVFKLSHGREILLNFQGVTVERDRPYLQQSSPRHVFTPVAIGVFSPPRQVYELYNGSAVVVHYEVDMSALQQLQEENFQHPVLCCLDPQGAVRPGGTAQLEWLFFPLEAKTYNVDIMIHIRGGDSMVVNFEGCGFDPRAPGSSASGYLPEGRQSVPCVQRLALPGQVVFLSEERVSLGDVPVHSSCTRIVFLTNVSQTEAVQYAWELPEVVQVNPDQGRLGPGETILCVVILNTTGCAVHYQLDLICQITMETVLAEYQESVRRWEEERERQKHEFTITERDLGGRGQTTQVPWTAPAEAPPPPLRKYK</sequence>
<feature type="domain" description="Homeobox" evidence="10">
    <location>
        <begin position="160"/>
        <end position="220"/>
    </location>
</feature>
<gene>
    <name evidence="11" type="ORF">NHX12_006652</name>
</gene>
<dbReference type="Gene3D" id="2.60.40.10">
    <property type="entry name" value="Immunoglobulins"/>
    <property type="match status" value="6"/>
</dbReference>
<evidence type="ECO:0000256" key="9">
    <source>
        <dbReference type="SAM" id="MobiDB-lite"/>
    </source>
</evidence>
<dbReference type="Pfam" id="PF24291">
    <property type="entry name" value="Ig_CFAP65"/>
    <property type="match status" value="1"/>
</dbReference>
<dbReference type="Pfam" id="PF24816">
    <property type="entry name" value="Ig_CFAP65__9th"/>
    <property type="match status" value="1"/>
</dbReference>
<name>A0A9Q0IAD2_9TELE</name>
<dbReference type="GO" id="GO:0036126">
    <property type="term" value="C:sperm flagellum"/>
    <property type="evidence" value="ECO:0007669"/>
    <property type="project" value="TreeGrafter"/>
</dbReference>
<dbReference type="CDD" id="cd00086">
    <property type="entry name" value="homeodomain"/>
    <property type="match status" value="1"/>
</dbReference>
<dbReference type="InterPro" id="IPR056344">
    <property type="entry name" value="Ig_CFAP65-like_9th"/>
</dbReference>
<proteinExistence type="predicted"/>
<keyword evidence="1" id="KW-0217">Developmental protein</keyword>
<feature type="compositionally biased region" description="Basic and acidic residues" evidence="9">
    <location>
        <begin position="1645"/>
        <end position="1660"/>
    </location>
</feature>
<dbReference type="InterPro" id="IPR057470">
    <property type="entry name" value="Ig_CFAP65_7th"/>
</dbReference>
<dbReference type="InterPro" id="IPR008962">
    <property type="entry name" value="PapD-like_sf"/>
</dbReference>
<comment type="subcellular location">
    <subcellularLocation>
        <location evidence="7 8">Nucleus</location>
    </subcellularLocation>
</comment>
<dbReference type="PROSITE" id="PS50071">
    <property type="entry name" value="HOMEOBOX_2"/>
    <property type="match status" value="1"/>
</dbReference>
<dbReference type="InterPro" id="IPR056305">
    <property type="entry name" value="Ig_CFAP65_10th"/>
</dbReference>
<dbReference type="InterPro" id="IPR052614">
    <property type="entry name" value="CFAP65"/>
</dbReference>
<evidence type="ECO:0000256" key="4">
    <source>
        <dbReference type="ARBA" id="ARBA00023155"/>
    </source>
</evidence>
<dbReference type="Gene3D" id="1.10.10.60">
    <property type="entry name" value="Homeodomain-like"/>
    <property type="match status" value="1"/>
</dbReference>
<evidence type="ECO:0000256" key="1">
    <source>
        <dbReference type="ARBA" id="ARBA00022473"/>
    </source>
</evidence>
<feature type="region of interest" description="Disordered" evidence="9">
    <location>
        <begin position="1645"/>
        <end position="1685"/>
    </location>
</feature>
<dbReference type="InterPro" id="IPR013783">
    <property type="entry name" value="Ig-like_fold"/>
</dbReference>
<dbReference type="Pfam" id="PF24771">
    <property type="entry name" value="Ig_CFAP74_1st"/>
    <property type="match status" value="1"/>
</dbReference>
<dbReference type="GO" id="GO:0000981">
    <property type="term" value="F:DNA-binding transcription factor activity, RNA polymerase II-specific"/>
    <property type="evidence" value="ECO:0007669"/>
    <property type="project" value="InterPro"/>
</dbReference>
<feature type="compositionally biased region" description="Pro residues" evidence="9">
    <location>
        <begin position="1675"/>
        <end position="1685"/>
    </location>
</feature>
<evidence type="ECO:0000256" key="8">
    <source>
        <dbReference type="RuleBase" id="RU000682"/>
    </source>
</evidence>
<dbReference type="InterPro" id="IPR017970">
    <property type="entry name" value="Homeobox_CS"/>
</dbReference>
<evidence type="ECO:0000256" key="6">
    <source>
        <dbReference type="ARBA" id="ARBA00023242"/>
    </source>
</evidence>
<dbReference type="GO" id="GO:0005737">
    <property type="term" value="C:cytoplasm"/>
    <property type="evidence" value="ECO:0007669"/>
    <property type="project" value="UniProtKB-SubCell"/>
</dbReference>
<dbReference type="Pfam" id="PF25248">
    <property type="entry name" value="Ig_CFAP65_8th"/>
    <property type="match status" value="1"/>
</dbReference>
<dbReference type="InterPro" id="IPR058536">
    <property type="entry name" value="Ig_CFAP65_4th"/>
</dbReference>
<dbReference type="GO" id="GO:0005634">
    <property type="term" value="C:nucleus"/>
    <property type="evidence" value="ECO:0007669"/>
    <property type="project" value="UniProtKB-SubCell"/>
</dbReference>
<dbReference type="SUPFAM" id="SSF46689">
    <property type="entry name" value="Homeodomain-like"/>
    <property type="match status" value="1"/>
</dbReference>
<dbReference type="InterPro" id="IPR009057">
    <property type="entry name" value="Homeodomain-like_sf"/>
</dbReference>
<dbReference type="Pfam" id="PF25249">
    <property type="entry name" value="Ig_CFAP65_7th"/>
    <property type="match status" value="1"/>
</dbReference>
<dbReference type="PRINTS" id="PR00024">
    <property type="entry name" value="HOMEOBOX"/>
</dbReference>
<dbReference type="FunFam" id="1.10.10.60:FF:000357">
    <property type="entry name" value="Motor neuron and pancreas homeobox 1"/>
    <property type="match status" value="1"/>
</dbReference>
<dbReference type="PANTHER" id="PTHR46127:SF1">
    <property type="entry name" value="CILIA- AND FLAGELLA-ASSOCIATED PROTEIN 65"/>
    <property type="match status" value="1"/>
</dbReference>
<dbReference type="Proteomes" id="UP001148018">
    <property type="component" value="Unassembled WGS sequence"/>
</dbReference>
<accession>A0A9Q0IAD2</accession>
<feature type="compositionally biased region" description="Low complexity" evidence="9">
    <location>
        <begin position="36"/>
        <end position="55"/>
    </location>
</feature>
<keyword evidence="6 7" id="KW-0539">Nucleus</keyword>
<dbReference type="Pfam" id="PF00046">
    <property type="entry name" value="Homeodomain"/>
    <property type="match status" value="1"/>
</dbReference>
<keyword evidence="3 7" id="KW-0238">DNA-binding</keyword>
<evidence type="ECO:0000256" key="7">
    <source>
        <dbReference type="PROSITE-ProRule" id="PRU00108"/>
    </source>
</evidence>